<protein>
    <submittedName>
        <fullName evidence="1">Uncharacterized protein</fullName>
    </submittedName>
</protein>
<dbReference type="AlphaFoldDB" id="A0A495IU94"/>
<name>A0A495IU94_WILMA</name>
<evidence type="ECO:0000313" key="2">
    <source>
        <dbReference type="Proteomes" id="UP000274762"/>
    </source>
</evidence>
<accession>A0A495IU94</accession>
<proteinExistence type="predicted"/>
<comment type="caution">
    <text evidence="1">The sequence shown here is derived from an EMBL/GenBank/DDBJ whole genome shotgun (WGS) entry which is preliminary data.</text>
</comment>
<evidence type="ECO:0000313" key="1">
    <source>
        <dbReference type="EMBL" id="RKR79871.1"/>
    </source>
</evidence>
<gene>
    <name evidence="1" type="ORF">DFJ75_5014</name>
</gene>
<dbReference type="Proteomes" id="UP000274762">
    <property type="component" value="Unassembled WGS sequence"/>
</dbReference>
<sequence length="193" mass="22069">MTVQVRWGPLTWRHLDTDQAGDLWDELVDWVEWLRRRYGLSHSKLPGCWPNHPVAVEELTALMGSYTAAYQALSTKDGVVVRYHDTMIVWHRLELWSCLSRLKEHASFGDCNSKDCNWYERELKPLHPSTRTTINADIQARKAVPAQHHTMTERAMAELVASGDAISADDGSIHCRDSRWVYNNATGEFDCAS</sequence>
<dbReference type="EMBL" id="RBKV01000002">
    <property type="protein sequence ID" value="RKR79871.1"/>
    <property type="molecule type" value="Genomic_DNA"/>
</dbReference>
<reference evidence="1 2" key="1">
    <citation type="submission" date="2018-10" db="EMBL/GenBank/DDBJ databases">
        <title>Sequencing the genomes of 1000 actinobacteria strains.</title>
        <authorList>
            <person name="Klenk H.-P."/>
        </authorList>
    </citation>
    <scope>NUCLEOTIDE SEQUENCE [LARGE SCALE GENOMIC DNA]</scope>
    <source>
        <strain evidence="1 2">DSM 44343</strain>
    </source>
</reference>
<organism evidence="1 2">
    <name type="scientific">Williamsia marianensis</name>
    <dbReference type="NCBI Taxonomy" id="85044"/>
    <lineage>
        <taxon>Bacteria</taxon>
        <taxon>Bacillati</taxon>
        <taxon>Actinomycetota</taxon>
        <taxon>Actinomycetes</taxon>
        <taxon>Mycobacteriales</taxon>
        <taxon>Nocardiaceae</taxon>
        <taxon>Williamsia</taxon>
    </lineage>
</organism>